<evidence type="ECO:0000259" key="1">
    <source>
        <dbReference type="PROSITE" id="PS50969"/>
    </source>
</evidence>
<dbReference type="InterPro" id="IPR023214">
    <property type="entry name" value="HAD_sf"/>
</dbReference>
<dbReference type="PROSITE" id="PS50969">
    <property type="entry name" value="FCP1"/>
    <property type="match status" value="1"/>
</dbReference>
<accession>A0ABR2P855</accession>
<proteinExistence type="predicted"/>
<dbReference type="InterPro" id="IPR004274">
    <property type="entry name" value="FCP1_dom"/>
</dbReference>
<dbReference type="SUPFAM" id="SSF56784">
    <property type="entry name" value="HAD-like"/>
    <property type="match status" value="1"/>
</dbReference>
<dbReference type="InterPro" id="IPR036412">
    <property type="entry name" value="HAD-like_sf"/>
</dbReference>
<sequence length="121" mass="13804">MMQPNSIMRGDHYDLRKSIKRCHCRLVEFFSKLDGAKRQGQGFVILQREETNRGGFETAKNPRLQLDFKADSDLTSVLVSRKANRNRLPPLASDRLKTIVLDLDETLVHSSPDPPPKIMIS</sequence>
<dbReference type="Proteomes" id="UP001396334">
    <property type="component" value="Unassembled WGS sequence"/>
</dbReference>
<organism evidence="2 3">
    <name type="scientific">Hibiscus sabdariffa</name>
    <name type="common">roselle</name>
    <dbReference type="NCBI Taxonomy" id="183260"/>
    <lineage>
        <taxon>Eukaryota</taxon>
        <taxon>Viridiplantae</taxon>
        <taxon>Streptophyta</taxon>
        <taxon>Embryophyta</taxon>
        <taxon>Tracheophyta</taxon>
        <taxon>Spermatophyta</taxon>
        <taxon>Magnoliopsida</taxon>
        <taxon>eudicotyledons</taxon>
        <taxon>Gunneridae</taxon>
        <taxon>Pentapetalae</taxon>
        <taxon>rosids</taxon>
        <taxon>malvids</taxon>
        <taxon>Malvales</taxon>
        <taxon>Malvaceae</taxon>
        <taxon>Malvoideae</taxon>
        <taxon>Hibiscus</taxon>
    </lineage>
</organism>
<evidence type="ECO:0000313" key="3">
    <source>
        <dbReference type="Proteomes" id="UP001396334"/>
    </source>
</evidence>
<reference evidence="2 3" key="1">
    <citation type="journal article" date="2024" name="G3 (Bethesda)">
        <title>Genome assembly of Hibiscus sabdariffa L. provides insights into metabolisms of medicinal natural products.</title>
        <authorList>
            <person name="Kim T."/>
        </authorList>
    </citation>
    <scope>NUCLEOTIDE SEQUENCE [LARGE SCALE GENOMIC DNA]</scope>
    <source>
        <strain evidence="2">TK-2024</strain>
        <tissue evidence="2">Old leaves</tissue>
    </source>
</reference>
<name>A0ABR2P855_9ROSI</name>
<comment type="caution">
    <text evidence="2">The sequence shown here is derived from an EMBL/GenBank/DDBJ whole genome shotgun (WGS) entry which is preliminary data.</text>
</comment>
<evidence type="ECO:0000313" key="2">
    <source>
        <dbReference type="EMBL" id="KAK8984621.1"/>
    </source>
</evidence>
<keyword evidence="3" id="KW-1185">Reference proteome</keyword>
<protein>
    <recommendedName>
        <fullName evidence="1">FCP1 homology domain-containing protein</fullName>
    </recommendedName>
</protein>
<dbReference type="Gene3D" id="3.40.50.1000">
    <property type="entry name" value="HAD superfamily/HAD-like"/>
    <property type="match status" value="1"/>
</dbReference>
<gene>
    <name evidence="2" type="ORF">V6N11_047841</name>
</gene>
<dbReference type="EMBL" id="JBBPBN010000077">
    <property type="protein sequence ID" value="KAK8984621.1"/>
    <property type="molecule type" value="Genomic_DNA"/>
</dbReference>
<feature type="domain" description="FCP1 homology" evidence="1">
    <location>
        <begin position="92"/>
        <end position="121"/>
    </location>
</feature>